<keyword evidence="1" id="KW-0732">Signal</keyword>
<feature type="chain" id="PRO_5032754265" evidence="1">
    <location>
        <begin position="20"/>
        <end position="129"/>
    </location>
</feature>
<dbReference type="AlphaFoldDB" id="A0A846MUW1"/>
<protein>
    <submittedName>
        <fullName evidence="3">Uncharacterized protein YecT (DUF1311 family)</fullName>
    </submittedName>
</protein>
<accession>A0A846MUW1</accession>
<dbReference type="Proteomes" id="UP000570514">
    <property type="component" value="Unassembled WGS sequence"/>
</dbReference>
<reference evidence="3 4" key="1">
    <citation type="submission" date="2020-03" db="EMBL/GenBank/DDBJ databases">
        <title>Genomic Encyclopedia of Type Strains, Phase IV (KMG-IV): sequencing the most valuable type-strain genomes for metagenomic binning, comparative biology and taxonomic classification.</title>
        <authorList>
            <person name="Goeker M."/>
        </authorList>
    </citation>
    <scope>NUCLEOTIDE SEQUENCE [LARGE SCALE GENOMIC DNA]</scope>
    <source>
        <strain evidence="3 4">DSM 19867</strain>
    </source>
</reference>
<dbReference type="Gene3D" id="1.20.1270.180">
    <property type="match status" value="1"/>
</dbReference>
<proteinExistence type="predicted"/>
<dbReference type="RefSeq" id="WP_167080635.1">
    <property type="nucleotide sequence ID" value="NZ_BAAADC010000001.1"/>
</dbReference>
<sequence>MKPSQLLAATLIFSGMAMAEDCSKAQTQSEMLICADKDSRATDKALNTLYGELLRRYEPKYQVLLKDAERRWIAYRDAECRFETAATEDGSIHPMAYAQCITAKTKARITELTAQRDCAEGDFSCNKPQ</sequence>
<gene>
    <name evidence="3" type="ORF">FHS83_000542</name>
</gene>
<evidence type="ECO:0000313" key="3">
    <source>
        <dbReference type="EMBL" id="NIK87224.1"/>
    </source>
</evidence>
<comment type="caution">
    <text evidence="3">The sequence shown here is derived from an EMBL/GenBank/DDBJ whole genome shotgun (WGS) entry which is preliminary data.</text>
</comment>
<organism evidence="3 4">
    <name type="scientific">Rhizomicrobium palustre</name>
    <dbReference type="NCBI Taxonomy" id="189966"/>
    <lineage>
        <taxon>Bacteria</taxon>
        <taxon>Pseudomonadati</taxon>
        <taxon>Pseudomonadota</taxon>
        <taxon>Alphaproteobacteria</taxon>
        <taxon>Micropepsales</taxon>
        <taxon>Micropepsaceae</taxon>
        <taxon>Rhizomicrobium</taxon>
    </lineage>
</organism>
<dbReference type="InterPro" id="IPR009739">
    <property type="entry name" value="LprI-like_N"/>
</dbReference>
<dbReference type="PANTHER" id="PTHR39176:SF1">
    <property type="entry name" value="PERIPLASMIC PROTEIN"/>
    <property type="match status" value="1"/>
</dbReference>
<name>A0A846MUW1_9PROT</name>
<evidence type="ECO:0000313" key="4">
    <source>
        <dbReference type="Proteomes" id="UP000570514"/>
    </source>
</evidence>
<feature type="signal peptide" evidence="1">
    <location>
        <begin position="1"/>
        <end position="19"/>
    </location>
</feature>
<feature type="domain" description="Lysozyme inhibitor LprI-like N-terminal" evidence="2">
    <location>
        <begin position="22"/>
        <end position="112"/>
    </location>
</feature>
<dbReference type="EMBL" id="JAASRM010000001">
    <property type="protein sequence ID" value="NIK87224.1"/>
    <property type="molecule type" value="Genomic_DNA"/>
</dbReference>
<keyword evidence="4" id="KW-1185">Reference proteome</keyword>
<dbReference type="Pfam" id="PF07007">
    <property type="entry name" value="LprI"/>
    <property type="match status" value="1"/>
</dbReference>
<evidence type="ECO:0000256" key="1">
    <source>
        <dbReference type="SAM" id="SignalP"/>
    </source>
</evidence>
<evidence type="ECO:0000259" key="2">
    <source>
        <dbReference type="Pfam" id="PF07007"/>
    </source>
</evidence>
<dbReference type="PANTHER" id="PTHR39176">
    <property type="entry name" value="PERIPLASMIC PROTEIN-RELATED"/>
    <property type="match status" value="1"/>
</dbReference>